<keyword evidence="3" id="KW-1185">Reference proteome</keyword>
<evidence type="ECO:0000259" key="1">
    <source>
        <dbReference type="Pfam" id="PF09994"/>
    </source>
</evidence>
<gene>
    <name evidence="2" type="ORF">SAMN04487940_10488</name>
</gene>
<feature type="domain" description="T6SS Phospholipase effector Tle1-like catalytic" evidence="1">
    <location>
        <begin position="34"/>
        <end position="282"/>
    </location>
</feature>
<dbReference type="Proteomes" id="UP000182932">
    <property type="component" value="Unassembled WGS sequence"/>
</dbReference>
<dbReference type="PANTHER" id="PTHR33840">
    <property type="match status" value="1"/>
</dbReference>
<dbReference type="PANTHER" id="PTHR33840:SF1">
    <property type="entry name" value="TLE1 PHOSPHOLIPASE DOMAIN-CONTAINING PROTEIN"/>
    <property type="match status" value="1"/>
</dbReference>
<dbReference type="AlphaFoldDB" id="A0A975W8X0"/>
<keyword evidence="2" id="KW-0378">Hydrolase</keyword>
<dbReference type="Pfam" id="PF09994">
    <property type="entry name" value="T6SS_Tle1-like_cat"/>
    <property type="match status" value="1"/>
</dbReference>
<proteinExistence type="predicted"/>
<dbReference type="GeneID" id="80817778"/>
<name>A0A975W8X0_9RHOB</name>
<dbReference type="SUPFAM" id="SSF53474">
    <property type="entry name" value="alpha/beta-Hydrolases"/>
    <property type="match status" value="1"/>
</dbReference>
<dbReference type="EMBL" id="FNYY01000004">
    <property type="protein sequence ID" value="SEJ21884.1"/>
    <property type="molecule type" value="Genomic_DNA"/>
</dbReference>
<dbReference type="GO" id="GO:0016787">
    <property type="term" value="F:hydrolase activity"/>
    <property type="evidence" value="ECO:0007669"/>
    <property type="project" value="UniProtKB-KW"/>
</dbReference>
<evidence type="ECO:0000313" key="3">
    <source>
        <dbReference type="Proteomes" id="UP000182932"/>
    </source>
</evidence>
<evidence type="ECO:0000313" key="2">
    <source>
        <dbReference type="EMBL" id="SEJ21884.1"/>
    </source>
</evidence>
<comment type="caution">
    <text evidence="2">The sequence shown here is derived from an EMBL/GenBank/DDBJ whole genome shotgun (WGS) entry which is preliminary data.</text>
</comment>
<organism evidence="2 3">
    <name type="scientific">Marinovum algicola</name>
    <dbReference type="NCBI Taxonomy" id="42444"/>
    <lineage>
        <taxon>Bacteria</taxon>
        <taxon>Pseudomonadati</taxon>
        <taxon>Pseudomonadota</taxon>
        <taxon>Alphaproteobacteria</taxon>
        <taxon>Rhodobacterales</taxon>
        <taxon>Roseobacteraceae</taxon>
        <taxon>Marinovum</taxon>
    </lineage>
</organism>
<reference evidence="2 3" key="1">
    <citation type="submission" date="2016-10" db="EMBL/GenBank/DDBJ databases">
        <authorList>
            <person name="Varghese N."/>
            <person name="Submissions S."/>
        </authorList>
    </citation>
    <scope>NUCLEOTIDE SEQUENCE [LARGE SCALE GENOMIC DNA]</scope>
    <source>
        <strain evidence="2 3">FF3</strain>
    </source>
</reference>
<dbReference type="RefSeq" id="WP_074835907.1">
    <property type="nucleotide sequence ID" value="NZ_FNYY01000004.1"/>
</dbReference>
<protein>
    <submittedName>
        <fullName evidence="2">Uncharacterized alpha/beta hydrolase domain</fullName>
    </submittedName>
</protein>
<dbReference type="InterPro" id="IPR018712">
    <property type="entry name" value="Tle1-like_cat"/>
</dbReference>
<sequence>MRLKRLHKQVTGWLARKLRFRQTRTGPRRGQRIHVILLDGTMSSLREGTETNIGQIYKLLCEAPGDLSIYYEPGVQFPDWRAAWSVLTGKGINSQIRRAYGYLASRYRPGDRIFLLGYSRGAFAVRSLAGMIDRVGLVTARHALERNVATAYRHYQTAPDSDAALAFRAAFCHETAPIEMVGVFDTVKALGLRLPLVWRLSADPHAFHNHHLGDSVRHGFHALAYDERRAAYAPLLWDVPGDWSGRVEQMWFPGTHGDVGGQIAGFEAARPLANLPLVWMLDRAEDCGLPLPEGWQARFPADAEAPSVGTWSGWGKMFVIRTPRKRMLDPSERLHPSLQERQDHAGRMTRLLEATKGMQALMMRRNG</sequence>
<dbReference type="InterPro" id="IPR029058">
    <property type="entry name" value="AB_hydrolase_fold"/>
</dbReference>
<accession>A0A975W8X0</accession>